<reference evidence="4 6" key="2">
    <citation type="submission" date="2018-02" db="EMBL/GenBank/DDBJ databases">
        <title>Draft genome sequence of bacterial isolates from marine environment.</title>
        <authorList>
            <person name="Singh S.K."/>
            <person name="Hill R."/>
            <person name="Major S."/>
            <person name="Cai H."/>
            <person name="Li Y."/>
        </authorList>
    </citation>
    <scope>NUCLEOTIDE SEQUENCE [LARGE SCALE GENOMIC DNA]</scope>
    <source>
        <strain evidence="4 6">IMET F</strain>
    </source>
</reference>
<keyword evidence="5" id="KW-1185">Reference proteome</keyword>
<comment type="caution">
    <text evidence="3">The sequence shown here is derived from an EMBL/GenBank/DDBJ whole genome shotgun (WGS) entry which is preliminary data.</text>
</comment>
<dbReference type="KEGG" id="cnr:EB819_00130"/>
<dbReference type="GO" id="GO:0016717">
    <property type="term" value="F:oxidoreductase activity, acting on paired donors, with oxidation of a pair of donors resulting in the reduction of molecular oxygen to two molecules of water"/>
    <property type="evidence" value="ECO:0007669"/>
    <property type="project" value="TreeGrafter"/>
</dbReference>
<evidence type="ECO:0000256" key="1">
    <source>
        <dbReference type="SAM" id="Phobius"/>
    </source>
</evidence>
<protein>
    <submittedName>
        <fullName evidence="3 4">Fatty acid desaturase</fullName>
    </submittedName>
</protein>
<dbReference type="InterPro" id="IPR012171">
    <property type="entry name" value="Fatty_acid_desaturase"/>
</dbReference>
<evidence type="ECO:0000313" key="3">
    <source>
        <dbReference type="EMBL" id="OEL11074.1"/>
    </source>
</evidence>
<dbReference type="GO" id="GO:0006629">
    <property type="term" value="P:lipid metabolic process"/>
    <property type="evidence" value="ECO:0007669"/>
    <property type="project" value="InterPro"/>
</dbReference>
<dbReference type="EMBL" id="PTPZ01000005">
    <property type="protein sequence ID" value="PPZ91214.1"/>
    <property type="molecule type" value="Genomic_DNA"/>
</dbReference>
<feature type="transmembrane region" description="Helical" evidence="1">
    <location>
        <begin position="152"/>
        <end position="170"/>
    </location>
</feature>
<keyword evidence="1" id="KW-1133">Transmembrane helix</keyword>
<dbReference type="OrthoDB" id="9769653at2"/>
<accession>A0A1E5UDS6</accession>
<dbReference type="PANTHER" id="PTHR19353">
    <property type="entry name" value="FATTY ACID DESATURASE 2"/>
    <property type="match status" value="1"/>
</dbReference>
<dbReference type="PANTHER" id="PTHR19353:SF73">
    <property type="entry name" value="FATTY ACID DESATURASE"/>
    <property type="match status" value="1"/>
</dbReference>
<dbReference type="CDD" id="cd03507">
    <property type="entry name" value="Delta12-FADS-like"/>
    <property type="match status" value="1"/>
</dbReference>
<dbReference type="InterPro" id="IPR005804">
    <property type="entry name" value="FA_desaturase_dom"/>
</dbReference>
<reference evidence="3 5" key="1">
    <citation type="submission" date="2016-09" db="EMBL/GenBank/DDBJ databases">
        <authorList>
            <person name="Capua I."/>
            <person name="De Benedictis P."/>
            <person name="Joannis T."/>
            <person name="Lombin L.H."/>
            <person name="Cattoli G."/>
        </authorList>
    </citation>
    <scope>NUCLEOTIDE SEQUENCE [LARGE SCALE GENOMIC DNA]</scope>
    <source>
        <strain evidence="3 5">NRS-1</strain>
    </source>
</reference>
<dbReference type="Proteomes" id="UP000095601">
    <property type="component" value="Unassembled WGS sequence"/>
</dbReference>
<evidence type="ECO:0000313" key="4">
    <source>
        <dbReference type="EMBL" id="PPZ91214.1"/>
    </source>
</evidence>
<feature type="transmembrane region" description="Helical" evidence="1">
    <location>
        <begin position="221"/>
        <end position="241"/>
    </location>
</feature>
<feature type="transmembrane region" description="Helical" evidence="1">
    <location>
        <begin position="33"/>
        <end position="50"/>
    </location>
</feature>
<dbReference type="Pfam" id="PF00487">
    <property type="entry name" value="FA_desaturase"/>
    <property type="match status" value="1"/>
</dbReference>
<keyword evidence="1" id="KW-0812">Transmembrane</keyword>
<name>A0A1E5UDS6_9FLAO</name>
<proteinExistence type="predicted"/>
<feature type="domain" description="Fatty acid desaturase" evidence="2">
    <location>
        <begin position="56"/>
        <end position="313"/>
    </location>
</feature>
<sequence>MRGEQNIINDLKNWKELIKPYATPEVKLARKEVWKTVLPFGLLFIAAAIVYEFQFWGALGICFLAGLFLTRIFIIQHDCGHQSFFPDRTKNDRTGFLMSLMTCIPYKYWARSHNHHHAHQGQLDTRTIGDVTLLTVREYNELSNWGKIKYRIYRSVPVMFVLGPIYYIFIHNRIPFIKFKGWEKERLTLLRTNLYLLGFFAILGVILSLPSFDLIEGFKKLALLYIPILITFAFTAIWFFYMQHQHDPNYKAWKEDWQYLLAAIKGSSYYKLPKIFNFFTGNIGYHHIHHLAPKVPFYKLEKCSKENPIFQKYVTTITLLSSIKYAFYTLWDEENYRMITFRQLKTIPVKA</sequence>
<evidence type="ECO:0000313" key="6">
    <source>
        <dbReference type="Proteomes" id="UP000238565"/>
    </source>
</evidence>
<evidence type="ECO:0000313" key="5">
    <source>
        <dbReference type="Proteomes" id="UP000095601"/>
    </source>
</evidence>
<feature type="transmembrane region" description="Helical" evidence="1">
    <location>
        <begin position="190"/>
        <end position="209"/>
    </location>
</feature>
<keyword evidence="1" id="KW-0472">Membrane</keyword>
<dbReference type="EMBL" id="MKGI01000062">
    <property type="protein sequence ID" value="OEL11074.1"/>
    <property type="molecule type" value="Genomic_DNA"/>
</dbReference>
<dbReference type="Proteomes" id="UP000238565">
    <property type="component" value="Unassembled WGS sequence"/>
</dbReference>
<evidence type="ECO:0000259" key="2">
    <source>
        <dbReference type="Pfam" id="PF00487"/>
    </source>
</evidence>
<dbReference type="RefSeq" id="WP_069798839.1">
    <property type="nucleotide sequence ID" value="NZ_CP034157.1"/>
</dbReference>
<dbReference type="PATRIC" id="fig|237258.4.peg.60"/>
<dbReference type="GO" id="GO:0016020">
    <property type="term" value="C:membrane"/>
    <property type="evidence" value="ECO:0007669"/>
    <property type="project" value="TreeGrafter"/>
</dbReference>
<dbReference type="AlphaFoldDB" id="A0A1E5UDS6"/>
<feature type="transmembrane region" description="Helical" evidence="1">
    <location>
        <begin position="56"/>
        <end position="74"/>
    </location>
</feature>
<dbReference type="STRING" id="237258.SAMN04489756_1284"/>
<gene>
    <name evidence="3" type="ORF">BHF72_2482</name>
    <name evidence="4" type="ORF">C3729_09365</name>
</gene>
<organism evidence="3 5">
    <name type="scientific">Cloacibacterium normanense</name>
    <dbReference type="NCBI Taxonomy" id="237258"/>
    <lineage>
        <taxon>Bacteria</taxon>
        <taxon>Pseudomonadati</taxon>
        <taxon>Bacteroidota</taxon>
        <taxon>Flavobacteriia</taxon>
        <taxon>Flavobacteriales</taxon>
        <taxon>Weeksellaceae</taxon>
    </lineage>
</organism>